<keyword evidence="2" id="KW-1185">Reference proteome</keyword>
<name>A0A6B3L9D1_9BACT</name>
<reference evidence="1 2" key="1">
    <citation type="submission" date="2020-12" db="EMBL/GenBank/DDBJ databases">
        <title>Sulforoseuscoccus oceanibium gen. nov., sp. nov., a representative of the phylum Verrucomicrobia with special cytoplasmic membrane, and proposal of Sulforoseuscoccusaceae fam. nov.</title>
        <authorList>
            <person name="Xi F."/>
        </authorList>
    </citation>
    <scope>NUCLEOTIDE SEQUENCE [LARGE SCALE GENOMIC DNA]</scope>
    <source>
        <strain evidence="1 2">T37</strain>
    </source>
</reference>
<proteinExistence type="predicted"/>
<gene>
    <name evidence="1" type="ORF">G3M56_010065</name>
</gene>
<dbReference type="KEGG" id="soa:G3M56_010065"/>
<dbReference type="Proteomes" id="UP000475117">
    <property type="component" value="Chromosome"/>
</dbReference>
<protein>
    <submittedName>
        <fullName evidence="1">Uncharacterized protein</fullName>
    </submittedName>
</protein>
<accession>A0A6B3L9D1</accession>
<dbReference type="RefSeq" id="WP_164362353.1">
    <property type="nucleotide sequence ID" value="NZ_CP066776.1"/>
</dbReference>
<evidence type="ECO:0000313" key="2">
    <source>
        <dbReference type="Proteomes" id="UP000475117"/>
    </source>
</evidence>
<evidence type="ECO:0000313" key="1">
    <source>
        <dbReference type="EMBL" id="QQL44238.1"/>
    </source>
</evidence>
<dbReference type="EMBL" id="CP066776">
    <property type="protein sequence ID" value="QQL44238.1"/>
    <property type="molecule type" value="Genomic_DNA"/>
</dbReference>
<sequence>MKQSLDTIAERLCAAYGLEQGTIAKSTIHRWKQRQYPITQPAALLIILGNLQRQPEWFEQAKRHLHATAAEAGSPTTPPQDIADAINAQLEKLHAEMSDATDYATARTLKTKTSAAYDLLRLSRAMGELVSVEKAHDAGFRMGTMVKAMLNRMVDTLPPMLAGLDEVGIVKVLRPYLDQTLREFHEATARELEALKDEAEIEGERGAK</sequence>
<organism evidence="1 2">
    <name type="scientific">Sulfuriroseicoccus oceanibius</name>
    <dbReference type="NCBI Taxonomy" id="2707525"/>
    <lineage>
        <taxon>Bacteria</taxon>
        <taxon>Pseudomonadati</taxon>
        <taxon>Verrucomicrobiota</taxon>
        <taxon>Verrucomicrobiia</taxon>
        <taxon>Verrucomicrobiales</taxon>
        <taxon>Verrucomicrobiaceae</taxon>
        <taxon>Sulfuriroseicoccus</taxon>
    </lineage>
</organism>
<dbReference type="AlphaFoldDB" id="A0A6B3L9D1"/>